<keyword evidence="1" id="KW-0472">Membrane</keyword>
<evidence type="ECO:0000256" key="1">
    <source>
        <dbReference type="SAM" id="Phobius"/>
    </source>
</evidence>
<accession>A6W9V8</accession>
<protein>
    <submittedName>
        <fullName evidence="2">Uncharacterized protein</fullName>
    </submittedName>
</protein>
<keyword evidence="3" id="KW-1185">Reference proteome</keyword>
<feature type="transmembrane region" description="Helical" evidence="1">
    <location>
        <begin position="54"/>
        <end position="76"/>
    </location>
</feature>
<dbReference type="STRING" id="266940.Krad_2112"/>
<keyword evidence="1" id="KW-1133">Transmembrane helix</keyword>
<sequence length="87" mass="9984">MAGRCCDTMSDVSQEKPWWSITRTRDQSSFLGLLRVVVGSHQSIDLFTADRASWWRWAAAALLIVMASYYLAAWWTRGRRGTRDSRG</sequence>
<proteinExistence type="predicted"/>
<dbReference type="EMBL" id="CP000750">
    <property type="protein sequence ID" value="ABS03597.1"/>
    <property type="molecule type" value="Genomic_DNA"/>
</dbReference>
<organism evidence="2 3">
    <name type="scientific">Kineococcus radiotolerans (strain ATCC BAA-149 / DSM 14245 / SRS30216)</name>
    <dbReference type="NCBI Taxonomy" id="266940"/>
    <lineage>
        <taxon>Bacteria</taxon>
        <taxon>Bacillati</taxon>
        <taxon>Actinomycetota</taxon>
        <taxon>Actinomycetes</taxon>
        <taxon>Kineosporiales</taxon>
        <taxon>Kineosporiaceae</taxon>
        <taxon>Kineococcus</taxon>
    </lineage>
</organism>
<dbReference type="Proteomes" id="UP000001116">
    <property type="component" value="Chromosome"/>
</dbReference>
<keyword evidence="1" id="KW-0812">Transmembrane</keyword>
<dbReference type="KEGG" id="kra:Krad_2112"/>
<evidence type="ECO:0000313" key="2">
    <source>
        <dbReference type="EMBL" id="ABS03597.1"/>
    </source>
</evidence>
<evidence type="ECO:0000313" key="3">
    <source>
        <dbReference type="Proteomes" id="UP000001116"/>
    </source>
</evidence>
<name>A6W9V8_KINRD</name>
<dbReference type="AlphaFoldDB" id="A6W9V8"/>
<gene>
    <name evidence="2" type="ordered locus">Krad_2112</name>
</gene>
<dbReference type="HOGENOM" id="CLU_2479191_0_0_11"/>
<reference evidence="3" key="1">
    <citation type="journal article" date="2008" name="PLoS ONE">
        <title>Survival in nuclear waste, extreme resistance, and potential applications gleaned from the genome sequence of Kineococcus radiotolerans SRS30216.</title>
        <authorList>
            <person name="Bagwell C.E."/>
            <person name="Bhat S."/>
            <person name="Hawkins G.M."/>
            <person name="Smith B.W."/>
            <person name="Biswas T."/>
            <person name="Hoover T.R."/>
            <person name="Saunders E."/>
            <person name="Han C.S."/>
            <person name="Tsodikov O.V."/>
            <person name="Shimkets L.J."/>
        </authorList>
    </citation>
    <scope>NUCLEOTIDE SEQUENCE [LARGE SCALE GENOMIC DNA]</scope>
    <source>
        <strain evidence="3">ATCC BAA-149 / DSM 14245 / SRS30216</strain>
    </source>
</reference>